<name>A0A6J4I063_9PROT</name>
<dbReference type="Gene3D" id="3.40.50.2300">
    <property type="match status" value="1"/>
</dbReference>
<sequence>MPIPIGGAKASAASTITGGIGNRNCGAVGVAARAAAALVVCEAMFPELPLLDVNLRGGASGADVARALLERWGVP</sequence>
<reference evidence="1" key="1">
    <citation type="submission" date="2020-02" db="EMBL/GenBank/DDBJ databases">
        <authorList>
            <person name="Meier V. D."/>
        </authorList>
    </citation>
    <scope>NUCLEOTIDE SEQUENCE</scope>
    <source>
        <strain evidence="1">AVDCRST_MAG27</strain>
    </source>
</reference>
<protein>
    <submittedName>
        <fullName evidence="1">Uncharacterized protein</fullName>
    </submittedName>
</protein>
<evidence type="ECO:0000313" key="1">
    <source>
        <dbReference type="EMBL" id="CAA9238091.1"/>
    </source>
</evidence>
<proteinExistence type="predicted"/>
<dbReference type="AlphaFoldDB" id="A0A6J4I063"/>
<accession>A0A6J4I063</accession>
<dbReference type="EMBL" id="CADCTD010000051">
    <property type="protein sequence ID" value="CAA9238091.1"/>
    <property type="molecule type" value="Genomic_DNA"/>
</dbReference>
<organism evidence="1">
    <name type="scientific">uncultured Craurococcus sp</name>
    <dbReference type="NCBI Taxonomy" id="1135998"/>
    <lineage>
        <taxon>Bacteria</taxon>
        <taxon>Pseudomonadati</taxon>
        <taxon>Pseudomonadota</taxon>
        <taxon>Alphaproteobacteria</taxon>
        <taxon>Acetobacterales</taxon>
        <taxon>Acetobacteraceae</taxon>
        <taxon>Craurococcus</taxon>
        <taxon>environmental samples</taxon>
    </lineage>
</organism>
<gene>
    <name evidence="1" type="ORF">AVDCRST_MAG27-1283</name>
</gene>